<organism evidence="1 2">
    <name type="scientific">Dickeya dianthicola</name>
    <dbReference type="NCBI Taxonomy" id="204039"/>
    <lineage>
        <taxon>Bacteria</taxon>
        <taxon>Pseudomonadati</taxon>
        <taxon>Pseudomonadota</taxon>
        <taxon>Gammaproteobacteria</taxon>
        <taxon>Enterobacterales</taxon>
        <taxon>Pectobacteriaceae</taxon>
        <taxon>Dickeya</taxon>
    </lineage>
</organism>
<dbReference type="EMBL" id="QZDO01000054">
    <property type="protein sequence ID" value="RJL69565.1"/>
    <property type="molecule type" value="Genomic_DNA"/>
</dbReference>
<evidence type="ECO:0000313" key="1">
    <source>
        <dbReference type="EMBL" id="RJL69565.1"/>
    </source>
</evidence>
<keyword evidence="2" id="KW-1185">Reference proteome</keyword>
<dbReference type="RefSeq" id="WP_024108966.1">
    <property type="nucleotide sequence ID" value="NZ_CP031560.1"/>
</dbReference>
<reference evidence="1 2" key="1">
    <citation type="submission" date="2018-09" db="EMBL/GenBank/DDBJ databases">
        <title>Phylogenetic diversity of Pectobacterium and Dickeya strains causing blackleg disease of potato in Morocco.</title>
        <authorList>
            <person name="Oulghazi S."/>
            <person name="Moumni M."/>
            <person name="Faure D."/>
        </authorList>
    </citation>
    <scope>NUCLEOTIDE SEQUENCE [LARGE SCALE GENOMIC DNA]</scope>
    <source>
        <strain evidence="1 2">S4.16.03.LID</strain>
    </source>
</reference>
<dbReference type="Proteomes" id="UP000266633">
    <property type="component" value="Unassembled WGS sequence"/>
</dbReference>
<dbReference type="GeneID" id="49322719"/>
<proteinExistence type="predicted"/>
<accession>A0ABX9NLS8</accession>
<protein>
    <submittedName>
        <fullName evidence="1">Uncharacterized protein</fullName>
    </submittedName>
</protein>
<evidence type="ECO:0000313" key="2">
    <source>
        <dbReference type="Proteomes" id="UP000266633"/>
    </source>
</evidence>
<name>A0ABX9NLS8_9GAMM</name>
<comment type="caution">
    <text evidence="1">The sequence shown here is derived from an EMBL/GenBank/DDBJ whole genome shotgun (WGS) entry which is preliminary data.</text>
</comment>
<sequence>MKAAKFLPTSSITLDEFASLLMDDTDLLPESKELLSAIFHELRPHVTTFSANTPELVQLAALHSTSFACLPAGQQASLSGMLTMPIFFCGV</sequence>
<gene>
    <name evidence="1" type="ORF">D5077_15445</name>
</gene>